<dbReference type="PIRSF" id="PIRSF002741">
    <property type="entry name" value="MppA"/>
    <property type="match status" value="1"/>
</dbReference>
<dbReference type="InterPro" id="IPR039424">
    <property type="entry name" value="SBP_5"/>
</dbReference>
<proteinExistence type="inferred from homology"/>
<comment type="subcellular location">
    <subcellularLocation>
        <location evidence="1">Periplasm</location>
    </subcellularLocation>
</comment>
<accession>A0A2V3U6N1</accession>
<protein>
    <submittedName>
        <fullName evidence="5">Peptide/nickel transport system substrate-binding protein</fullName>
    </submittedName>
</protein>
<dbReference type="Gene3D" id="3.10.105.10">
    <property type="entry name" value="Dipeptide-binding Protein, Domain 3"/>
    <property type="match status" value="1"/>
</dbReference>
<dbReference type="PANTHER" id="PTHR30290:SF83">
    <property type="entry name" value="ABC TRANSPORTER SUBSTRATE-BINDING PROTEIN"/>
    <property type="match status" value="1"/>
</dbReference>
<dbReference type="GO" id="GO:1904680">
    <property type="term" value="F:peptide transmembrane transporter activity"/>
    <property type="evidence" value="ECO:0007669"/>
    <property type="project" value="TreeGrafter"/>
</dbReference>
<dbReference type="RefSeq" id="WP_110374805.1">
    <property type="nucleotide sequence ID" value="NZ_JAHBRY010000001.1"/>
</dbReference>
<evidence type="ECO:0000256" key="1">
    <source>
        <dbReference type="ARBA" id="ARBA00004418"/>
    </source>
</evidence>
<feature type="chain" id="PRO_5015960323" evidence="3">
    <location>
        <begin position="26"/>
        <end position="515"/>
    </location>
</feature>
<sequence length="515" mass="55327">MPPQPIKLMLMACLTVGALATAAVAQEGHTLEIVDRNVVVDLSPSASGAVSRRLGILETLIGIGPDGKLVGVLATSWKPSNDGLVWRLSLRENVVFHDGTPFSAAVAAEALSRGRRVSETLSTLPIVSIEPDGDTTLVIALSEPYGPLPAVLVDYSAAILAPSAYTEDGKVKALVGTGYFRATNIGKDGTIDARRFEKYWGRRPSIETIRYSGVELPETRANMAAAGEAHLAFTLDPQVKRRILSTRRAEILETPVPRTRMAILNFADPILGDLRVRKALSLSVDRTGIANTILRFPAGAATQLLAPAFSGWTARSFVPLAQDVERARALLEEAGWTKGGNGVRVKNGKPLRLEIIAPSSRPEMPPIATALQDQFRAIGVDLVVRVGTNSSLPDAAADGSLQLALVARNYAQTADPVVTLLSDYVAKSAFWGGVNYNNHKLRDAIQTYVRSSDEAALSEIRQEIAGILQDDVPAIPIGWFESIAAASTQLKIGTVTLDPFQLSYNLDRLEWAKNN</sequence>
<comment type="similarity">
    <text evidence="2">Belongs to the bacterial solute-binding protein 5 family.</text>
</comment>
<dbReference type="InterPro" id="IPR000914">
    <property type="entry name" value="SBP_5_dom"/>
</dbReference>
<evidence type="ECO:0000313" key="5">
    <source>
        <dbReference type="EMBL" id="PXW58715.1"/>
    </source>
</evidence>
<gene>
    <name evidence="5" type="ORF">C7450_10561</name>
</gene>
<dbReference type="InterPro" id="IPR030678">
    <property type="entry name" value="Peptide/Ni-bd"/>
</dbReference>
<dbReference type="OrthoDB" id="9803988at2"/>
<feature type="signal peptide" evidence="3">
    <location>
        <begin position="1"/>
        <end position="25"/>
    </location>
</feature>
<evidence type="ECO:0000256" key="3">
    <source>
        <dbReference type="SAM" id="SignalP"/>
    </source>
</evidence>
<dbReference type="PANTHER" id="PTHR30290">
    <property type="entry name" value="PERIPLASMIC BINDING COMPONENT OF ABC TRANSPORTER"/>
    <property type="match status" value="1"/>
</dbReference>
<organism evidence="5 6">
    <name type="scientific">Chelatococcus asaccharovorans</name>
    <dbReference type="NCBI Taxonomy" id="28210"/>
    <lineage>
        <taxon>Bacteria</taxon>
        <taxon>Pseudomonadati</taxon>
        <taxon>Pseudomonadota</taxon>
        <taxon>Alphaproteobacteria</taxon>
        <taxon>Hyphomicrobiales</taxon>
        <taxon>Chelatococcaceae</taxon>
        <taxon>Chelatococcus</taxon>
    </lineage>
</organism>
<dbReference type="GO" id="GO:0043190">
    <property type="term" value="C:ATP-binding cassette (ABC) transporter complex"/>
    <property type="evidence" value="ECO:0007669"/>
    <property type="project" value="InterPro"/>
</dbReference>
<dbReference type="Pfam" id="PF00496">
    <property type="entry name" value="SBP_bac_5"/>
    <property type="match status" value="1"/>
</dbReference>
<comment type="caution">
    <text evidence="5">The sequence shown here is derived from an EMBL/GenBank/DDBJ whole genome shotgun (WGS) entry which is preliminary data.</text>
</comment>
<keyword evidence="3" id="KW-0732">Signal</keyword>
<name>A0A2V3U6N1_9HYPH</name>
<dbReference type="GO" id="GO:0015833">
    <property type="term" value="P:peptide transport"/>
    <property type="evidence" value="ECO:0007669"/>
    <property type="project" value="TreeGrafter"/>
</dbReference>
<dbReference type="EMBL" id="QJJK01000005">
    <property type="protein sequence ID" value="PXW58715.1"/>
    <property type="molecule type" value="Genomic_DNA"/>
</dbReference>
<reference evidence="5 6" key="1">
    <citation type="submission" date="2018-05" db="EMBL/GenBank/DDBJ databases">
        <title>Genomic Encyclopedia of Type Strains, Phase IV (KMG-IV): sequencing the most valuable type-strain genomes for metagenomic binning, comparative biology and taxonomic classification.</title>
        <authorList>
            <person name="Goeker M."/>
        </authorList>
    </citation>
    <scope>NUCLEOTIDE SEQUENCE [LARGE SCALE GENOMIC DNA]</scope>
    <source>
        <strain evidence="5 6">DSM 6462</strain>
    </source>
</reference>
<dbReference type="GO" id="GO:0030288">
    <property type="term" value="C:outer membrane-bounded periplasmic space"/>
    <property type="evidence" value="ECO:0007669"/>
    <property type="project" value="UniProtKB-ARBA"/>
</dbReference>
<evidence type="ECO:0000259" key="4">
    <source>
        <dbReference type="Pfam" id="PF00496"/>
    </source>
</evidence>
<dbReference type="SUPFAM" id="SSF53850">
    <property type="entry name" value="Periplasmic binding protein-like II"/>
    <property type="match status" value="1"/>
</dbReference>
<dbReference type="Gene3D" id="3.40.190.10">
    <property type="entry name" value="Periplasmic binding protein-like II"/>
    <property type="match status" value="1"/>
</dbReference>
<evidence type="ECO:0000256" key="2">
    <source>
        <dbReference type="ARBA" id="ARBA00005695"/>
    </source>
</evidence>
<dbReference type="Proteomes" id="UP000248021">
    <property type="component" value="Unassembled WGS sequence"/>
</dbReference>
<keyword evidence="6" id="KW-1185">Reference proteome</keyword>
<feature type="domain" description="Solute-binding protein family 5" evidence="4">
    <location>
        <begin position="68"/>
        <end position="417"/>
    </location>
</feature>
<dbReference type="AlphaFoldDB" id="A0A2V3U6N1"/>
<evidence type="ECO:0000313" key="6">
    <source>
        <dbReference type="Proteomes" id="UP000248021"/>
    </source>
</evidence>